<feature type="domain" description="Nucleoside phosphorylase" evidence="1">
    <location>
        <begin position="21"/>
        <end position="290"/>
    </location>
</feature>
<accession>A0ABT8YDE3</accession>
<gene>
    <name evidence="2" type="ORF">Q4F19_16350</name>
</gene>
<sequence>MAMLAMIGAALPAAAAEPEKRIAVISAFEPEWIALQAAMTGKSEQLINGTRFLSGTLGGKKVVLFLSGVSMTNAAMTTQLALDRFPIRSIVFSGVAGGIDPKLDVGDVVVADKWTEYLESAFARATPAGFVPPDRDDGAAGLPAYGMMYPRTIGVRHPVSGAYERRTWFDADPAMIAVARAMPPVTLRRCSKTLCLKAQPRVVVGGHGVSGPVFMDNAEYRQYLFKTFDAQVLDMESAAVAHVAYSNAVPFIAFRSLSDLAGGDPGENQARAFYPLASENSALVVTAFLKALPD</sequence>
<dbReference type="EMBL" id="JAUOTP010000008">
    <property type="protein sequence ID" value="MDO6415962.1"/>
    <property type="molecule type" value="Genomic_DNA"/>
</dbReference>
<evidence type="ECO:0000259" key="1">
    <source>
        <dbReference type="Pfam" id="PF01048"/>
    </source>
</evidence>
<dbReference type="PANTHER" id="PTHR21234">
    <property type="entry name" value="PURINE NUCLEOSIDE PHOSPHORYLASE"/>
    <property type="match status" value="1"/>
</dbReference>
<dbReference type="RefSeq" id="WP_303544740.1">
    <property type="nucleotide sequence ID" value="NZ_JAUOTP010000008.1"/>
</dbReference>
<dbReference type="SUPFAM" id="SSF53167">
    <property type="entry name" value="Purine and uridine phosphorylases"/>
    <property type="match status" value="1"/>
</dbReference>
<keyword evidence="3" id="KW-1185">Reference proteome</keyword>
<name>A0ABT8YDE3_9SPHN</name>
<reference evidence="2" key="1">
    <citation type="submission" date="2023-07" db="EMBL/GenBank/DDBJ databases">
        <authorList>
            <person name="Kim M."/>
        </authorList>
    </citation>
    <scope>NUCLEOTIDE SEQUENCE</scope>
    <source>
        <strain evidence="2">BIUV-7</strain>
    </source>
</reference>
<evidence type="ECO:0000313" key="3">
    <source>
        <dbReference type="Proteomes" id="UP001169764"/>
    </source>
</evidence>
<evidence type="ECO:0000313" key="2">
    <source>
        <dbReference type="EMBL" id="MDO6415962.1"/>
    </source>
</evidence>
<dbReference type="InterPro" id="IPR035994">
    <property type="entry name" value="Nucleoside_phosphorylase_sf"/>
</dbReference>
<dbReference type="Proteomes" id="UP001169764">
    <property type="component" value="Unassembled WGS sequence"/>
</dbReference>
<organism evidence="2 3">
    <name type="scientific">Sphingomonas natans</name>
    <dbReference type="NCBI Taxonomy" id="3063330"/>
    <lineage>
        <taxon>Bacteria</taxon>
        <taxon>Pseudomonadati</taxon>
        <taxon>Pseudomonadota</taxon>
        <taxon>Alphaproteobacteria</taxon>
        <taxon>Sphingomonadales</taxon>
        <taxon>Sphingomonadaceae</taxon>
        <taxon>Sphingomonas</taxon>
    </lineage>
</organism>
<dbReference type="CDD" id="cd09008">
    <property type="entry name" value="MTAN"/>
    <property type="match status" value="1"/>
</dbReference>
<dbReference type="Pfam" id="PF01048">
    <property type="entry name" value="PNP_UDP_1"/>
    <property type="match status" value="1"/>
</dbReference>
<dbReference type="PANTHER" id="PTHR21234:SF42">
    <property type="entry name" value="PHOSPHORYLASE SUPERFAMILY PROTEIN"/>
    <property type="match status" value="1"/>
</dbReference>
<dbReference type="Gene3D" id="3.40.50.1580">
    <property type="entry name" value="Nucleoside phosphorylase domain"/>
    <property type="match status" value="1"/>
</dbReference>
<comment type="caution">
    <text evidence="2">The sequence shown here is derived from an EMBL/GenBank/DDBJ whole genome shotgun (WGS) entry which is preliminary data.</text>
</comment>
<proteinExistence type="predicted"/>
<protein>
    <submittedName>
        <fullName evidence="2">5'-methylthioadenosine/S-adenosylhomocysteine nucleosidase</fullName>
    </submittedName>
</protein>
<dbReference type="InterPro" id="IPR000845">
    <property type="entry name" value="Nucleoside_phosphorylase_d"/>
</dbReference>